<accession>B7QA09</accession>
<dbReference type="VEuPathDB" id="VectorBase:ISCW012261"/>
<evidence type="ECO:0000313" key="4">
    <source>
        <dbReference type="Proteomes" id="UP000001555"/>
    </source>
</evidence>
<dbReference type="EMBL" id="DS891989">
    <property type="protein sequence ID" value="EEC15681.1"/>
    <property type="molecule type" value="Genomic_DNA"/>
</dbReference>
<name>B7QA09_IXOSC</name>
<dbReference type="EnsemblMetazoa" id="ISCW012261-RA">
    <property type="protein sequence ID" value="ISCW012261-PA"/>
    <property type="gene ID" value="ISCW012261"/>
</dbReference>
<evidence type="ECO:0000313" key="2">
    <source>
        <dbReference type="EMBL" id="EEC15681.1"/>
    </source>
</evidence>
<evidence type="ECO:0000256" key="1">
    <source>
        <dbReference type="SAM" id="SignalP"/>
    </source>
</evidence>
<sequence length="63" mass="6448">MKTYVLQALLLTLAVAVVRAANTAACTLSLGRATGRMGSVVSAAGPIRQSASMVRAEGPKEQC</sequence>
<dbReference type="PaxDb" id="6945-B7QA09"/>
<reference evidence="3" key="2">
    <citation type="submission" date="2020-05" db="UniProtKB">
        <authorList>
            <consortium name="EnsemblMetazoa"/>
        </authorList>
    </citation>
    <scope>IDENTIFICATION</scope>
    <source>
        <strain evidence="3">wikel</strain>
    </source>
</reference>
<evidence type="ECO:0000313" key="3">
    <source>
        <dbReference type="EnsemblMetazoa" id="ISCW012261-PA"/>
    </source>
</evidence>
<feature type="chain" id="PRO_5014568274" description="Secreted protein" evidence="1">
    <location>
        <begin position="21"/>
        <end position="63"/>
    </location>
</feature>
<evidence type="ECO:0008006" key="5">
    <source>
        <dbReference type="Google" id="ProtNLM"/>
    </source>
</evidence>
<reference evidence="2 4" key="1">
    <citation type="submission" date="2008-03" db="EMBL/GenBank/DDBJ databases">
        <title>Annotation of Ixodes scapularis.</title>
        <authorList>
            <consortium name="Ixodes scapularis Genome Project Consortium"/>
            <person name="Caler E."/>
            <person name="Hannick L.I."/>
            <person name="Bidwell S."/>
            <person name="Joardar V."/>
            <person name="Thiagarajan M."/>
            <person name="Amedeo P."/>
            <person name="Galinsky K.J."/>
            <person name="Schobel S."/>
            <person name="Inman J."/>
            <person name="Hostetler J."/>
            <person name="Miller J."/>
            <person name="Hammond M."/>
            <person name="Megy K."/>
            <person name="Lawson D."/>
            <person name="Kodira C."/>
            <person name="Sutton G."/>
            <person name="Meyer J."/>
            <person name="Hill C.A."/>
            <person name="Birren B."/>
            <person name="Nene V."/>
            <person name="Collins F."/>
            <person name="Alarcon-Chaidez F."/>
            <person name="Wikel S."/>
            <person name="Strausberg R."/>
        </authorList>
    </citation>
    <scope>NUCLEOTIDE SEQUENCE [LARGE SCALE GENOMIC DNA]</scope>
    <source>
        <strain evidence="4">Wikel</strain>
        <strain evidence="2">Wikel colony</strain>
    </source>
</reference>
<keyword evidence="4" id="KW-1185">Reference proteome</keyword>
<proteinExistence type="predicted"/>
<dbReference type="AlphaFoldDB" id="B7QA09"/>
<dbReference type="HOGENOM" id="CLU_2888269_0_0_1"/>
<feature type="signal peptide" evidence="1">
    <location>
        <begin position="1"/>
        <end position="20"/>
    </location>
</feature>
<dbReference type="Proteomes" id="UP000001555">
    <property type="component" value="Unassembled WGS sequence"/>
</dbReference>
<protein>
    <recommendedName>
        <fullName evidence="5">Secreted protein</fullName>
    </recommendedName>
</protein>
<keyword evidence="1" id="KW-0732">Signal</keyword>
<gene>
    <name evidence="2" type="ORF">IscW_ISCW012261</name>
</gene>
<dbReference type="EMBL" id="ABJB010471937">
    <property type="status" value="NOT_ANNOTATED_CDS"/>
    <property type="molecule type" value="Genomic_DNA"/>
</dbReference>
<dbReference type="InParanoid" id="B7QA09"/>
<dbReference type="EMBL" id="ABJB010919504">
    <property type="status" value="NOT_ANNOTATED_CDS"/>
    <property type="molecule type" value="Genomic_DNA"/>
</dbReference>
<organism>
    <name type="scientific">Ixodes scapularis</name>
    <name type="common">Black-legged tick</name>
    <name type="synonym">Deer tick</name>
    <dbReference type="NCBI Taxonomy" id="6945"/>
    <lineage>
        <taxon>Eukaryota</taxon>
        <taxon>Metazoa</taxon>
        <taxon>Ecdysozoa</taxon>
        <taxon>Arthropoda</taxon>
        <taxon>Chelicerata</taxon>
        <taxon>Arachnida</taxon>
        <taxon>Acari</taxon>
        <taxon>Parasitiformes</taxon>
        <taxon>Ixodida</taxon>
        <taxon>Ixodoidea</taxon>
        <taxon>Ixodidae</taxon>
        <taxon>Ixodinae</taxon>
        <taxon>Ixodes</taxon>
    </lineage>
</organism>